<dbReference type="Pfam" id="PF00024">
    <property type="entry name" value="PAN_1"/>
    <property type="match status" value="2"/>
</dbReference>
<dbReference type="InterPro" id="IPR003609">
    <property type="entry name" value="Pan_app"/>
</dbReference>
<evidence type="ECO:0000259" key="1">
    <source>
        <dbReference type="PROSITE" id="PS50948"/>
    </source>
</evidence>
<proteinExistence type="predicted"/>
<organism evidence="2 3">
    <name type="scientific">Durusdinium trenchii</name>
    <dbReference type="NCBI Taxonomy" id="1381693"/>
    <lineage>
        <taxon>Eukaryota</taxon>
        <taxon>Sar</taxon>
        <taxon>Alveolata</taxon>
        <taxon>Dinophyceae</taxon>
        <taxon>Suessiales</taxon>
        <taxon>Symbiodiniaceae</taxon>
        <taxon>Durusdinium</taxon>
    </lineage>
</organism>
<dbReference type="PROSITE" id="PS50948">
    <property type="entry name" value="PAN"/>
    <property type="match status" value="1"/>
</dbReference>
<dbReference type="SMART" id="SM00473">
    <property type="entry name" value="PAN_AP"/>
    <property type="match status" value="2"/>
</dbReference>
<comment type="caution">
    <text evidence="2">The sequence shown here is derived from an EMBL/GenBank/DDBJ whole genome shotgun (WGS) entry which is preliminary data.</text>
</comment>
<dbReference type="Proteomes" id="UP001642464">
    <property type="component" value="Unassembled WGS sequence"/>
</dbReference>
<protein>
    <recommendedName>
        <fullName evidence="1">Apple domain-containing protein</fullName>
    </recommendedName>
</protein>
<keyword evidence="3" id="KW-1185">Reference proteome</keyword>
<gene>
    <name evidence="2" type="ORF">SCF082_LOCUS1228</name>
</gene>
<sequence>MDACGAIMFNETTAECVLIEKDRPTVPCPGPASINVTAPEVPPVFLPFSAAEYVSISVTGLCGGKPLPEIDPFRATLGECKSACSLRPYQCHSVNHDPRTLLCELHDVGTGIACPTASTRWYLSKRRFSQNLEYGSTFVQAQVCLKTTRAEPGESLEDCKRLCGEDDGCGAVVANGTHCLIAGKEEDDDDEFSIDETCPMVEIKQNQDRFKQVLFNWHTPDPSDVLLDNIGGPDECKSVCDSDRKCVSVIAPCLGDGEITNCTLSHNRTLDVIDSESALPQFCNASGDDFERPGKILTDAHVNVARYEFDRLQNVTDFPCWPITEEGVHPGKSIGQATTTSWDTCAQKCLGENSTCDGFQYNEGTHHCTLHDIVGESTGEGEERVLTPDERVQILDEMADTQTSLNCSMRSFASSVVDHRPVADFATYWQDHPLHHLGVRPRVQAGGAAMGAVAQWRGAAEMLSANWELAAVVEAKLASFAEMQTITASALASMEDPLQTVGRLFEQTSLASLVFEAMGIAAQSSERLLVRVPYVGPPIAGLVRAIRMAVLKPLGNAMGNAIGNGMLASGTGLLGLGVVDGVVGAVDGVLSLAPDIMGDLPDRFEALVLMLALQHKCSFEQDRKDLAVALENMMDVVTRTARLVSKELADFNERQVVDLVEGFLEQLRALRDRGLQPFRAVMSRINRFTSKFKWLKTLAKIGFPRRDIRLGLFFKIPKNLVSFETFRKIDSESMRINWKPAFAKL</sequence>
<dbReference type="Gene3D" id="3.50.4.10">
    <property type="entry name" value="Hepatocyte Growth Factor"/>
    <property type="match status" value="1"/>
</dbReference>
<evidence type="ECO:0000313" key="3">
    <source>
        <dbReference type="Proteomes" id="UP001642464"/>
    </source>
</evidence>
<name>A0ABP0HFZ1_9DINO</name>
<dbReference type="SUPFAM" id="SSF57414">
    <property type="entry name" value="Hairpin loop containing domain-like"/>
    <property type="match status" value="1"/>
</dbReference>
<dbReference type="EMBL" id="CAXAMM010000578">
    <property type="protein sequence ID" value="CAK8988054.1"/>
    <property type="molecule type" value="Genomic_DNA"/>
</dbReference>
<accession>A0ABP0HFZ1</accession>
<feature type="domain" description="Apple" evidence="1">
    <location>
        <begin position="320"/>
        <end position="399"/>
    </location>
</feature>
<evidence type="ECO:0000313" key="2">
    <source>
        <dbReference type="EMBL" id="CAK8988054.1"/>
    </source>
</evidence>
<reference evidence="2 3" key="1">
    <citation type="submission" date="2024-02" db="EMBL/GenBank/DDBJ databases">
        <authorList>
            <person name="Chen Y."/>
            <person name="Shah S."/>
            <person name="Dougan E. K."/>
            <person name="Thang M."/>
            <person name="Chan C."/>
        </authorList>
    </citation>
    <scope>NUCLEOTIDE SEQUENCE [LARGE SCALE GENOMIC DNA]</scope>
</reference>